<dbReference type="OrthoDB" id="8002388at2"/>
<name>A0A6L3SUH0_9HYPH</name>
<organism evidence="1 2">
    <name type="scientific">Methylobacterium soli</name>
    <dbReference type="NCBI Taxonomy" id="553447"/>
    <lineage>
        <taxon>Bacteria</taxon>
        <taxon>Pseudomonadati</taxon>
        <taxon>Pseudomonadota</taxon>
        <taxon>Alphaproteobacteria</taxon>
        <taxon>Hyphomicrobiales</taxon>
        <taxon>Methylobacteriaceae</taxon>
        <taxon>Methylobacterium</taxon>
    </lineage>
</organism>
<keyword evidence="2" id="KW-1185">Reference proteome</keyword>
<protein>
    <submittedName>
        <fullName evidence="1">Uncharacterized protein</fullName>
    </submittedName>
</protein>
<evidence type="ECO:0000313" key="2">
    <source>
        <dbReference type="Proteomes" id="UP000474159"/>
    </source>
</evidence>
<dbReference type="Proteomes" id="UP000474159">
    <property type="component" value="Unassembled WGS sequence"/>
</dbReference>
<dbReference type="AlphaFoldDB" id="A0A6L3SUH0"/>
<gene>
    <name evidence="1" type="ORF">F6X53_26995</name>
</gene>
<reference evidence="1 2" key="1">
    <citation type="submission" date="2019-09" db="EMBL/GenBank/DDBJ databases">
        <title>YIM 48816 draft genome.</title>
        <authorList>
            <person name="Jiang L."/>
        </authorList>
    </citation>
    <scope>NUCLEOTIDE SEQUENCE [LARGE SCALE GENOMIC DNA]</scope>
    <source>
        <strain evidence="1 2">YIM 48816</strain>
    </source>
</reference>
<dbReference type="RefSeq" id="WP_151004195.1">
    <property type="nucleotide sequence ID" value="NZ_VZZK01000042.1"/>
</dbReference>
<comment type="caution">
    <text evidence="1">The sequence shown here is derived from an EMBL/GenBank/DDBJ whole genome shotgun (WGS) entry which is preliminary data.</text>
</comment>
<sequence>MPKADRYKAFLITVVQRREAHRTYAVVKPSAEEALAVVRGLSADGTKTYLVGGLSRDMVRRLGLKRDDMQMI</sequence>
<dbReference type="EMBL" id="VZZK01000042">
    <property type="protein sequence ID" value="KAB1073553.1"/>
    <property type="molecule type" value="Genomic_DNA"/>
</dbReference>
<accession>A0A6L3SUH0</accession>
<evidence type="ECO:0000313" key="1">
    <source>
        <dbReference type="EMBL" id="KAB1073553.1"/>
    </source>
</evidence>
<proteinExistence type="predicted"/>